<dbReference type="Pfam" id="PF09754">
    <property type="entry name" value="PAC2"/>
    <property type="match status" value="1"/>
</dbReference>
<dbReference type="AlphaFoldDB" id="A0A4R8W0U1"/>
<keyword evidence="3" id="KW-1185">Reference proteome</keyword>
<protein>
    <submittedName>
        <fullName evidence="2">PAC2 family protein</fullName>
    </submittedName>
</protein>
<dbReference type="SUPFAM" id="SSF159659">
    <property type="entry name" value="Cgl1923-like"/>
    <property type="match status" value="1"/>
</dbReference>
<dbReference type="InterPro" id="IPR008492">
    <property type="entry name" value="Rv2714-like"/>
</dbReference>
<gene>
    <name evidence="2" type="ORF">E3O42_13975</name>
</gene>
<comment type="caution">
    <text evidence="2">The sequence shown here is derived from an EMBL/GenBank/DDBJ whole genome shotgun (WGS) entry which is preliminary data.</text>
</comment>
<accession>A0A4R8W0U1</accession>
<feature type="region of interest" description="Disordered" evidence="1">
    <location>
        <begin position="293"/>
        <end position="314"/>
    </location>
</feature>
<reference evidence="2 3" key="1">
    <citation type="submission" date="2019-03" db="EMBL/GenBank/DDBJ databases">
        <title>Genomics of glacier-inhabiting Cryobacterium strains.</title>
        <authorList>
            <person name="Liu Q."/>
            <person name="Xin Y.-H."/>
        </authorList>
    </citation>
    <scope>NUCLEOTIDE SEQUENCE [LARGE SCALE GENOMIC DNA]</scope>
    <source>
        <strain evidence="2 3">RHLS22-1</strain>
    </source>
</reference>
<dbReference type="RefSeq" id="WP_134454525.1">
    <property type="nucleotide sequence ID" value="NZ_SOFL01000045.1"/>
</dbReference>
<evidence type="ECO:0000313" key="3">
    <source>
        <dbReference type="Proteomes" id="UP000297907"/>
    </source>
</evidence>
<dbReference type="Proteomes" id="UP000297907">
    <property type="component" value="Unassembled WGS sequence"/>
</dbReference>
<sequence>MTDGNGFLSGRLLVVAFEGWNDAGEAATGAVSTLKELLDVEEVKRIDPELYFDYQFNRPTISTDEDGRRVIEWPSAVMYGPVVPGASGVPLAEDAQLKVSGTNAGNIYLLVGTEPSRSWKSFTAEILDSVLAADVSGIVFLGAMLADVPHTRPISIFVSSDNPEVRAELQIERSSYEGPVGILSVLASAAETVGIPSLSIWASVPHYVHNAPSPKAMLALIDKLEEIIDVVIPRGDLVSDASEWETGIDALAAEDEEMAAYIGQLEQARDTVDSPEASGEAIAQEFERYLRKRGDGQGGWADGRQGPGPEPRQP</sequence>
<name>A0A4R8W0U1_9MICO</name>
<organism evidence="2 3">
    <name type="scientific">Cryobacterium adonitolivorans</name>
    <dbReference type="NCBI Taxonomy" id="1259189"/>
    <lineage>
        <taxon>Bacteria</taxon>
        <taxon>Bacillati</taxon>
        <taxon>Actinomycetota</taxon>
        <taxon>Actinomycetes</taxon>
        <taxon>Micrococcales</taxon>
        <taxon>Microbacteriaceae</taxon>
        <taxon>Cryobacterium</taxon>
    </lineage>
</organism>
<dbReference type="OrthoDB" id="150941at2"/>
<evidence type="ECO:0000313" key="2">
    <source>
        <dbReference type="EMBL" id="TFB99345.1"/>
    </source>
</evidence>
<dbReference type="InterPro" id="IPR019151">
    <property type="entry name" value="Proteasome_assmbl_chaperone_2"/>
</dbReference>
<evidence type="ECO:0000256" key="1">
    <source>
        <dbReference type="SAM" id="MobiDB-lite"/>
    </source>
</evidence>
<proteinExistence type="predicted"/>
<dbReference type="PIRSF" id="PIRSF028754">
    <property type="entry name" value="UCP028754"/>
    <property type="match status" value="1"/>
</dbReference>
<dbReference type="InterPro" id="IPR038389">
    <property type="entry name" value="PSMG2_sf"/>
</dbReference>
<dbReference type="EMBL" id="SOFL01000045">
    <property type="protein sequence ID" value="TFB99345.1"/>
    <property type="molecule type" value="Genomic_DNA"/>
</dbReference>
<dbReference type="Gene3D" id="3.40.50.10900">
    <property type="entry name" value="PAC-like subunit"/>
    <property type="match status" value="1"/>
</dbReference>